<dbReference type="VEuPathDB" id="FungiDB:PC110_g13939"/>
<dbReference type="InterPro" id="IPR036770">
    <property type="entry name" value="Ankyrin_rpt-contain_sf"/>
</dbReference>
<dbReference type="PROSITE" id="PS50088">
    <property type="entry name" value="ANK_REPEAT"/>
    <property type="match status" value="1"/>
</dbReference>
<accession>A0A329S2C2</accession>
<evidence type="ECO:0000256" key="3">
    <source>
        <dbReference type="PROSITE-ProRule" id="PRU00023"/>
    </source>
</evidence>
<dbReference type="InterPro" id="IPR002110">
    <property type="entry name" value="Ankyrin_rpt"/>
</dbReference>
<dbReference type="Gene3D" id="1.25.40.20">
    <property type="entry name" value="Ankyrin repeat-containing domain"/>
    <property type="match status" value="3"/>
</dbReference>
<dbReference type="SUPFAM" id="SSF48403">
    <property type="entry name" value="Ankyrin repeat"/>
    <property type="match status" value="2"/>
</dbReference>
<dbReference type="SMART" id="SM00248">
    <property type="entry name" value="ANK"/>
    <property type="match status" value="13"/>
</dbReference>
<dbReference type="PROSITE" id="PS50297">
    <property type="entry name" value="ANK_REP_REGION"/>
    <property type="match status" value="1"/>
</dbReference>
<dbReference type="EMBL" id="MJFZ01000412">
    <property type="protein sequence ID" value="RAW29688.1"/>
    <property type="molecule type" value="Genomic_DNA"/>
</dbReference>
<dbReference type="PANTHER" id="PTHR24198:SF165">
    <property type="entry name" value="ANKYRIN REPEAT-CONTAINING PROTEIN-RELATED"/>
    <property type="match status" value="1"/>
</dbReference>
<reference evidence="6 7" key="1">
    <citation type="submission" date="2018-01" db="EMBL/GenBank/DDBJ databases">
        <title>Draft genome of the strawberry crown rot pathogen Phytophthora cactorum.</title>
        <authorList>
            <person name="Armitage A.D."/>
            <person name="Lysoe E."/>
            <person name="Nellist C.F."/>
            <person name="Harrison R.J."/>
            <person name="Brurberg M.B."/>
        </authorList>
    </citation>
    <scope>NUCLEOTIDE SEQUENCE [LARGE SCALE GENOMIC DNA]</scope>
    <source>
        <strain evidence="6 7">10300</strain>
    </source>
</reference>
<reference evidence="5" key="2">
    <citation type="submission" date="2021-01" db="EMBL/GenBank/DDBJ databases">
        <title>Phytophthora aleatoria, a newly-described species from Pinus radiata is distinct from Phytophthora cactorum isolates based on comparative genomics.</title>
        <authorList>
            <person name="Mcdougal R."/>
            <person name="Panda P."/>
            <person name="Williams N."/>
            <person name="Studholme D.J."/>
        </authorList>
    </citation>
    <scope>NUCLEOTIDE SEQUENCE</scope>
    <source>
        <strain evidence="5">NZFS 3830</strain>
    </source>
</reference>
<dbReference type="Proteomes" id="UP000251314">
    <property type="component" value="Unassembled WGS sequence"/>
</dbReference>
<evidence type="ECO:0000256" key="1">
    <source>
        <dbReference type="ARBA" id="ARBA00022737"/>
    </source>
</evidence>
<dbReference type="Pfam" id="PF12796">
    <property type="entry name" value="Ank_2"/>
    <property type="match status" value="2"/>
</dbReference>
<keyword evidence="2 3" id="KW-0040">ANK repeat</keyword>
<keyword evidence="1" id="KW-0677">Repeat</keyword>
<evidence type="ECO:0000313" key="5">
    <source>
        <dbReference type="EMBL" id="KAG6949920.1"/>
    </source>
</evidence>
<dbReference type="STRING" id="29920.A0A329S2C2"/>
<proteinExistence type="predicted"/>
<evidence type="ECO:0000256" key="4">
    <source>
        <dbReference type="SAM" id="MobiDB-lite"/>
    </source>
</evidence>
<protein>
    <recommendedName>
        <fullName evidence="8">Ankyrin repeat-containing domain</fullName>
    </recommendedName>
</protein>
<evidence type="ECO:0008006" key="8">
    <source>
        <dbReference type="Google" id="ProtNLM"/>
    </source>
</evidence>
<feature type="region of interest" description="Disordered" evidence="4">
    <location>
        <begin position="1517"/>
        <end position="1550"/>
    </location>
</feature>
<comment type="caution">
    <text evidence="6">The sequence shown here is derived from an EMBL/GenBank/DDBJ whole genome shotgun (WGS) entry which is preliminary data.</text>
</comment>
<evidence type="ECO:0000256" key="2">
    <source>
        <dbReference type="ARBA" id="ARBA00023043"/>
    </source>
</evidence>
<keyword evidence="7" id="KW-1185">Reference proteome</keyword>
<dbReference type="PANTHER" id="PTHR24198">
    <property type="entry name" value="ANKYRIN REPEAT AND PROTEIN KINASE DOMAIN-CONTAINING PROTEIN"/>
    <property type="match status" value="1"/>
</dbReference>
<evidence type="ECO:0000313" key="7">
    <source>
        <dbReference type="Proteomes" id="UP000251314"/>
    </source>
</evidence>
<dbReference type="OrthoDB" id="79255at2759"/>
<feature type="repeat" description="ANK" evidence="3">
    <location>
        <begin position="387"/>
        <end position="419"/>
    </location>
</feature>
<evidence type="ECO:0000313" key="6">
    <source>
        <dbReference type="EMBL" id="RAW29688.1"/>
    </source>
</evidence>
<sequence length="1824" mass="206075">MIPASLAGKACRKASNRVQTDTFLLEHDRFERVYQCRKTRFQALQQQKDTSIESIFILSDDEPWEVFRKTNTTEGRMQRRKLVFERCRDFPVLHQACIDGDRDQVHSLLNTPGVCVLERDACGRIALHHAVIKEHFKIVKRLLRRRDAKVQTHVRDNSNRTALHYVLGKMEVLARHRKRLNIPALITTEMRVESKRYRRLWELADRMLEMFSRKELEAVGEDGESIKVLDMRCRGDVWDVCRSGDLERLEMFVKVYGCSKDEWQLSELKRTLLHEACENQQLQVVYFLIVTMDVPVLAQDTSGCTALHCAARRGYLDGCQMLLGKAANGENSQLNDSTEELVLVQDDRGRTALHWCLLGSCDPLIRLQLAVLFAQSFPAVLHICDQDGVAPLALAIWRGEIELVQEFISLGANVCASARIPQSPYGKNVEKASWAPCGIAFQRRCLRKLVKVVPRSDPTDNVPDITRSPECSKKHVINWENLQHPVEALWYWTQRSNEGNSAFNEKRIINEENKLSDSEPATTEEELGCRKYGGICRRCESFTSGYSVKTPPSPPNVSESRLCRPLLLALRMCALRLDSGSMLNDRVVIVELLLTNGASPDENCDGEYLSNHAKQVNSIDPSALSESLRSSLQYSQIIPMLRQYGADQLSIHSLMRWCVSVPSTAAKQVESVLSQLLDLENVASSSDFLTMLFHQKHFVTLCELWSNKAQNFSPSTIAAGSTDRECNWLRGISPWKCIHETLVAWSEPKKRPVELGNIDVKHLEFLCGLVHPRLDIPADKDDILHDRGAWELFDFCVDLFLRQRDNDRHSNSDFTPNHSGISLREQTLLRCIQILFKYWKHYEDADQRMKSQVSRWLEPSILRGYFDCSLVILETLHRLGGTSTLLDTVFELYSSAVGTRTSVGGEQLLHHREFLIVCAENLLKVNTSRSDEQTNLPKSTVVASARSIVHMCANNLLFPLVESCFDTVFPESTQDKSNALAAIKSVRVGRKTMVQWILVHDRYDIMRWLLKLLPPGIERGLCWSAFVAAATVNGKESITTPSSGDVLFSVYVEDVQTHLGVNERKDLVINLILRTAIPTDSVALLERLLNFWGASGPNCCDPSDAEHFGNYLKPVGVLHAIARWNAVRVAEFCLSGQCASEYQINQVNWQQIFSEENQHCHVLDGCTPLELCRLLGHYQLYKFLSSRLQTSLPEAQTDDVVENIIVESPENKDSDRSPQVGLLRSIIDINDALVAQGKAEERFTGYQRYAIIQDLWVSAVTHNQVSHLQGMSLSSHPDVSVRTLVLAAIKASSFNALKWLLEANAPITTQLSDEEGIECLYAAAKHSGDVYAKMTLLLLEHQLSPGRLSGDGMGVPLLHRAACFSNATLACRIMTLLLGRPECDVNALDAFGNTAVSYAIAVGCIHNACFLIQNSKCRLEAEYEGQSCFYYALHLVPSFAWRTIVRELLVTKRARAFLHCDADNKTCGCKGYEGEDGDLHRPCGFCGHESTSHRIVPLPSWFRDQYDTYIVAKLPRKRSHSSSDEGDDSDGDMSRQYLTDNYDTADGEDEEIVLENDRGRLDVQLLKRVTALRYDGILHANGLCGAVAVESPVDVQIAEETVTDNCNNCDLSSHPPEKESVLPKMEIDARDLQGNADPCVELYGDGIHRRGRKFTGPRWLQEELAMVHSPRCLCQSSACVTSPTQLVHIAVCRWLRRTALVRTHVTDRNVTESAIIALASVHPAFEHWRGVARLDKQSPIEAVAGPLTPLPRFLSGVMFHWRYGKEFWAFQRWKNYRTTTEVAHHRLETRLEHVAANMRRNRFITLQQRQQQLQNTAQSLKPTR</sequence>
<gene>
    <name evidence="5" type="ORF">JG687_00014545</name>
    <name evidence="6" type="ORF">PC110_g13939</name>
</gene>
<dbReference type="EMBL" id="JAENGZ010001187">
    <property type="protein sequence ID" value="KAG6949920.1"/>
    <property type="molecule type" value="Genomic_DNA"/>
</dbReference>
<dbReference type="Proteomes" id="UP000688947">
    <property type="component" value="Unassembled WGS sequence"/>
</dbReference>
<name>A0A329S2C2_9STRA</name>
<organism evidence="6 7">
    <name type="scientific">Phytophthora cactorum</name>
    <dbReference type="NCBI Taxonomy" id="29920"/>
    <lineage>
        <taxon>Eukaryota</taxon>
        <taxon>Sar</taxon>
        <taxon>Stramenopiles</taxon>
        <taxon>Oomycota</taxon>
        <taxon>Peronosporomycetes</taxon>
        <taxon>Peronosporales</taxon>
        <taxon>Peronosporaceae</taxon>
        <taxon>Phytophthora</taxon>
    </lineage>
</organism>